<comment type="caution">
    <text evidence="1">Lacks conserved residue(s) required for the propagation of feature annotation.</text>
</comment>
<dbReference type="Proteomes" id="UP000677803">
    <property type="component" value="Unassembled WGS sequence"/>
</dbReference>
<name>A0A8S4A9R4_9TELE</name>
<dbReference type="Gene3D" id="3.40.390.10">
    <property type="entry name" value="Collagenase (Catalytic Domain)"/>
    <property type="match status" value="2"/>
</dbReference>
<dbReference type="PRINTS" id="PR00480">
    <property type="entry name" value="ASTACIN"/>
</dbReference>
<dbReference type="EC" id="3.4.24.-" evidence="2"/>
<gene>
    <name evidence="4" type="ORF">MMEN_LOCUS25</name>
</gene>
<dbReference type="PANTHER" id="PTHR10127">
    <property type="entry name" value="DISCOIDIN, CUB, EGF, LAMININ , AND ZINC METALLOPROTEASE DOMAIN CONTAINING"/>
    <property type="match status" value="1"/>
</dbReference>
<dbReference type="OrthoDB" id="291007at2759"/>
<dbReference type="InterPro" id="IPR006026">
    <property type="entry name" value="Peptidase_Metallo"/>
</dbReference>
<dbReference type="FunFam" id="3.40.390.10:FF:000065">
    <property type="entry name" value="Metalloendopeptidase"/>
    <property type="match status" value="1"/>
</dbReference>
<feature type="active site" evidence="1">
    <location>
        <position position="394"/>
    </location>
</feature>
<dbReference type="GO" id="GO:0008270">
    <property type="term" value="F:zinc ion binding"/>
    <property type="evidence" value="ECO:0007669"/>
    <property type="project" value="UniProtKB-UniRule"/>
</dbReference>
<feature type="domain" description="Peptidase M12A" evidence="3">
    <location>
        <begin position="295"/>
        <end position="493"/>
    </location>
</feature>
<dbReference type="SMART" id="SM00235">
    <property type="entry name" value="ZnMc"/>
    <property type="match status" value="2"/>
</dbReference>
<feature type="domain" description="Peptidase M12A" evidence="3">
    <location>
        <begin position="8"/>
        <end position="208"/>
    </location>
</feature>
<evidence type="ECO:0000256" key="2">
    <source>
        <dbReference type="RuleBase" id="RU361183"/>
    </source>
</evidence>
<evidence type="ECO:0000256" key="1">
    <source>
        <dbReference type="PROSITE-ProRule" id="PRU01211"/>
    </source>
</evidence>
<comment type="caution">
    <text evidence="4">The sequence shown here is derived from an EMBL/GenBank/DDBJ whole genome shotgun (WGS) entry which is preliminary data.</text>
</comment>
<keyword evidence="1 2" id="KW-0862">Zinc</keyword>
<accession>A0A8S4A9R4</accession>
<organism evidence="4 5">
    <name type="scientific">Menidia menidia</name>
    <name type="common">Atlantic silverside</name>
    <dbReference type="NCBI Taxonomy" id="238744"/>
    <lineage>
        <taxon>Eukaryota</taxon>
        <taxon>Metazoa</taxon>
        <taxon>Chordata</taxon>
        <taxon>Craniata</taxon>
        <taxon>Vertebrata</taxon>
        <taxon>Euteleostomi</taxon>
        <taxon>Actinopterygii</taxon>
        <taxon>Neopterygii</taxon>
        <taxon>Teleostei</taxon>
        <taxon>Neoteleostei</taxon>
        <taxon>Acanthomorphata</taxon>
        <taxon>Ovalentaria</taxon>
        <taxon>Atherinomorphae</taxon>
        <taxon>Atheriniformes</taxon>
        <taxon>Atherinopsidae</taxon>
        <taxon>Menidiinae</taxon>
        <taxon>Menidia</taxon>
    </lineage>
</organism>
<dbReference type="AlphaFoldDB" id="A0A8S4A9R4"/>
<feature type="binding site" evidence="1">
    <location>
        <position position="118"/>
    </location>
    <ligand>
        <name>Zn(2+)</name>
        <dbReference type="ChEBI" id="CHEBI:29105"/>
        <note>catalytic</note>
    </ligand>
</feature>
<protein>
    <recommendedName>
        <fullName evidence="2">Metalloendopeptidase</fullName>
        <ecNumber evidence="2">3.4.24.-</ecNumber>
    </recommendedName>
</protein>
<dbReference type="InterPro" id="IPR024079">
    <property type="entry name" value="MetalloPept_cat_dom_sf"/>
</dbReference>
<feature type="binding site" evidence="1">
    <location>
        <position position="108"/>
    </location>
    <ligand>
        <name>Zn(2+)</name>
        <dbReference type="ChEBI" id="CHEBI:29105"/>
        <note>catalytic</note>
    </ligand>
</feature>
<evidence type="ECO:0000313" key="5">
    <source>
        <dbReference type="Proteomes" id="UP000677803"/>
    </source>
</evidence>
<dbReference type="GO" id="GO:0006508">
    <property type="term" value="P:proteolysis"/>
    <property type="evidence" value="ECO:0007669"/>
    <property type="project" value="UniProtKB-KW"/>
</dbReference>
<dbReference type="GO" id="GO:0004222">
    <property type="term" value="F:metalloendopeptidase activity"/>
    <property type="evidence" value="ECO:0007669"/>
    <property type="project" value="UniProtKB-UniRule"/>
</dbReference>
<evidence type="ECO:0000313" key="4">
    <source>
        <dbReference type="EMBL" id="CAG5848781.1"/>
    </source>
</evidence>
<dbReference type="InterPro" id="IPR001506">
    <property type="entry name" value="Peptidase_M12A"/>
</dbReference>
<keyword evidence="1 2" id="KW-0645">Protease</keyword>
<reference evidence="4" key="1">
    <citation type="submission" date="2021-05" db="EMBL/GenBank/DDBJ databases">
        <authorList>
            <person name="Tigano A."/>
        </authorList>
    </citation>
    <scope>NUCLEOTIDE SEQUENCE</scope>
</reference>
<sequence>MPTTLGRNADPCTARGCRWPKTGRYVYVPYYISPDYTQQERGVILAGLQSFHQSTCVRFVPWTQTHRDYLHFLSSPGEGCKSFIGRQDGGQGVFLEKKGCLYQSTVQHEVLHALGFHHEQVRSDRDQYVRILSQNVQPDQLKNFQKVPTNNLLTPYDFSSVMHYGKYDFSSNGLPTIVAKHNYYLDFGHAHQMSPNDITRVNRLYGCRSEPQRHADSGPPSSTMTPVLLFILILSVMDVSVAAPASSEEQSDEFPEIADMLLEPKIQLGLDGPEDDSETPRLEGDIAIPDALTRNADPCTARGCKWPKTGDYVYVPYTISSQYSCQQRDVIVKGLESFHNSTCVRFVPRLPEHKHYISIFSGSGCWSYLGRLNGAQKLSLRRNGCLHQSTVQHELLHALGFNHEQVRSDRDRYVRILWDNIQPGREHNFKKKKTNNLQTPYDFGSVMEYSNKAFSKNNKPTIVSKANPNLKFGYARRMSQNDILRVNRLYGCK</sequence>
<keyword evidence="1 2" id="KW-0479">Metal-binding</keyword>
<keyword evidence="1 2" id="KW-0482">Metalloprotease</keyword>
<proteinExistence type="predicted"/>
<keyword evidence="1 2" id="KW-0378">Hydrolase</keyword>
<dbReference type="PROSITE" id="PS51864">
    <property type="entry name" value="ASTACIN"/>
    <property type="match status" value="2"/>
</dbReference>
<evidence type="ECO:0000259" key="3">
    <source>
        <dbReference type="PROSITE" id="PS51864"/>
    </source>
</evidence>
<dbReference type="Pfam" id="PF01400">
    <property type="entry name" value="Astacin"/>
    <property type="match status" value="2"/>
</dbReference>
<dbReference type="PANTHER" id="PTHR10127:SF899">
    <property type="entry name" value="ASTACIN-LIKE METALLOENDOPEPTIDASE-RELATED"/>
    <property type="match status" value="1"/>
</dbReference>
<keyword evidence="5" id="KW-1185">Reference proteome</keyword>
<dbReference type="SUPFAM" id="SSF55486">
    <property type="entry name" value="Metalloproteases ('zincins'), catalytic domain"/>
    <property type="match status" value="2"/>
</dbReference>
<feature type="binding site" evidence="1">
    <location>
        <position position="393"/>
    </location>
    <ligand>
        <name>Zn(2+)</name>
        <dbReference type="ChEBI" id="CHEBI:29105"/>
        <note>catalytic</note>
    </ligand>
</feature>
<dbReference type="EMBL" id="CAJRST010000001">
    <property type="protein sequence ID" value="CAG5848781.1"/>
    <property type="molecule type" value="Genomic_DNA"/>
</dbReference>
<comment type="cofactor">
    <cofactor evidence="1 2">
        <name>Zn(2+)</name>
        <dbReference type="ChEBI" id="CHEBI:29105"/>
    </cofactor>
    <text evidence="1 2">Binds 1 zinc ion per subunit.</text>
</comment>
<feature type="binding site" evidence="1">
    <location>
        <position position="112"/>
    </location>
    <ligand>
        <name>Zn(2+)</name>
        <dbReference type="ChEBI" id="CHEBI:29105"/>
        <note>catalytic</note>
    </ligand>
</feature>
<feature type="binding site" evidence="1">
    <location>
        <position position="403"/>
    </location>
    <ligand>
        <name>Zn(2+)</name>
        <dbReference type="ChEBI" id="CHEBI:29105"/>
        <note>catalytic</note>
    </ligand>
</feature>
<feature type="active site" evidence="1">
    <location>
        <position position="109"/>
    </location>
</feature>
<feature type="binding site" evidence="1">
    <location>
        <position position="397"/>
    </location>
    <ligand>
        <name>Zn(2+)</name>
        <dbReference type="ChEBI" id="CHEBI:29105"/>
        <note>catalytic</note>
    </ligand>
</feature>